<reference evidence="3 4" key="1">
    <citation type="submission" date="2020-04" db="EMBL/GenBank/DDBJ databases">
        <title>Paraburkholderia sp. RP-4-7 isolated from soil.</title>
        <authorList>
            <person name="Dahal R.H."/>
        </authorList>
    </citation>
    <scope>NUCLEOTIDE SEQUENCE [LARGE SCALE GENOMIC DNA]</scope>
    <source>
        <strain evidence="3 4">RP-4-7</strain>
    </source>
</reference>
<dbReference type="CDD" id="cd00060">
    <property type="entry name" value="FHA"/>
    <property type="match status" value="1"/>
</dbReference>
<dbReference type="EMBL" id="JABBGJ010000039">
    <property type="protein sequence ID" value="NMM02361.1"/>
    <property type="molecule type" value="Genomic_DNA"/>
</dbReference>
<dbReference type="PROSITE" id="PS50006">
    <property type="entry name" value="FHA_DOMAIN"/>
    <property type="match status" value="1"/>
</dbReference>
<dbReference type="Proteomes" id="UP000544134">
    <property type="component" value="Unassembled WGS sequence"/>
</dbReference>
<name>A0A848IKX6_9BURK</name>
<evidence type="ECO:0000259" key="2">
    <source>
        <dbReference type="PROSITE" id="PS50006"/>
    </source>
</evidence>
<accession>A0A848IKX6</accession>
<sequence>MLQPSLKLTILASHGKALASGACASFAPQGGNIGRAADSTLRLPDDDTVAERHAVIRAQYGAWCLLNIGGHAALTVNGKPIAVGQEIHLQSGDIVNIGSYVLQATETSPPAWDFQMQMRRPSGATPQDPNLPRPDNAGESARLATPPMEPLVFGRLDGQSASEPPSGGLDGLLDTPVDPLALFGAPRQGWNNPTEASSSDLFADLTGGRAASGFEAGLTDGLHGFALRDDAPEHSAPLRLKIANAKTPVPPDSTPATIATAMAAAHPASNESAPATERPAKVAVPQYGEHSQVKAALRHGGLIRLTCAHTPVNLNDAPHEPQEPHPGSRDATPWALLALSEAFLDGAGVHPDRHIEAGLTPEFMRALGAIARALRER</sequence>
<organism evidence="3 4">
    <name type="scientific">Paraburkholderia polaris</name>
    <dbReference type="NCBI Taxonomy" id="2728848"/>
    <lineage>
        <taxon>Bacteria</taxon>
        <taxon>Pseudomonadati</taxon>
        <taxon>Pseudomonadota</taxon>
        <taxon>Betaproteobacteria</taxon>
        <taxon>Burkholderiales</taxon>
        <taxon>Burkholderiaceae</taxon>
        <taxon>Paraburkholderia</taxon>
    </lineage>
</organism>
<evidence type="ECO:0000313" key="3">
    <source>
        <dbReference type="EMBL" id="NMM02361.1"/>
    </source>
</evidence>
<evidence type="ECO:0000313" key="4">
    <source>
        <dbReference type="Proteomes" id="UP000544134"/>
    </source>
</evidence>
<comment type="caution">
    <text evidence="3">The sequence shown here is derived from an EMBL/GenBank/DDBJ whole genome shotgun (WGS) entry which is preliminary data.</text>
</comment>
<dbReference type="AlphaFoldDB" id="A0A848IKX6"/>
<evidence type="ECO:0000256" key="1">
    <source>
        <dbReference type="SAM" id="MobiDB-lite"/>
    </source>
</evidence>
<gene>
    <name evidence="3" type="ORF">HHL24_31115</name>
</gene>
<dbReference type="SUPFAM" id="SSF49879">
    <property type="entry name" value="SMAD/FHA domain"/>
    <property type="match status" value="1"/>
</dbReference>
<keyword evidence="4" id="KW-1185">Reference proteome</keyword>
<feature type="region of interest" description="Disordered" evidence="1">
    <location>
        <begin position="119"/>
        <end position="143"/>
    </location>
</feature>
<dbReference type="InterPro" id="IPR008984">
    <property type="entry name" value="SMAD_FHA_dom_sf"/>
</dbReference>
<protein>
    <submittedName>
        <fullName evidence="3">FHA domain-containing protein</fullName>
    </submittedName>
</protein>
<dbReference type="Gene3D" id="2.60.200.20">
    <property type="match status" value="1"/>
</dbReference>
<dbReference type="RefSeq" id="WP_169489160.1">
    <property type="nucleotide sequence ID" value="NZ_JABBGJ010000039.1"/>
</dbReference>
<proteinExistence type="predicted"/>
<feature type="domain" description="FHA" evidence="2">
    <location>
        <begin position="31"/>
        <end position="81"/>
    </location>
</feature>
<dbReference type="Pfam" id="PF00498">
    <property type="entry name" value="FHA"/>
    <property type="match status" value="1"/>
</dbReference>
<dbReference type="InterPro" id="IPR000253">
    <property type="entry name" value="FHA_dom"/>
</dbReference>